<evidence type="ECO:0000256" key="7">
    <source>
        <dbReference type="ARBA" id="ARBA00023136"/>
    </source>
</evidence>
<feature type="transmembrane region" description="Helical" evidence="10">
    <location>
        <begin position="39"/>
        <end position="57"/>
    </location>
</feature>
<evidence type="ECO:0000313" key="12">
    <source>
        <dbReference type="Proteomes" id="UP000286976"/>
    </source>
</evidence>
<dbReference type="GO" id="GO:0009425">
    <property type="term" value="C:bacterial-type flagellum basal body"/>
    <property type="evidence" value="ECO:0007669"/>
    <property type="project" value="UniProtKB-SubCell"/>
</dbReference>
<dbReference type="GO" id="GO:0006605">
    <property type="term" value="P:protein targeting"/>
    <property type="evidence" value="ECO:0007669"/>
    <property type="project" value="UniProtKB-UniRule"/>
</dbReference>
<keyword evidence="5 10" id="KW-0812">Transmembrane</keyword>
<dbReference type="GO" id="GO:0044780">
    <property type="term" value="P:bacterial-type flagellum assembly"/>
    <property type="evidence" value="ECO:0007669"/>
    <property type="project" value="UniProtKB-UniRule"/>
</dbReference>
<dbReference type="RefSeq" id="WP_126757912.1">
    <property type="nucleotide sequence ID" value="NZ_PIPQ01000007.1"/>
</dbReference>
<sequence>MDVTLDVILSWMAQHYWPLVRVAGMFSTMALLSGRSVPVRIKLAVALAITLGIAPALPPVQYTFETVSLLGMLITAQQVLIGMILGIVSLMVVHTFAVAGQILGMQIGLGFAAMVDPSSGQQVPVIAQFYLMLASLIFLALDGHLMMVRVVVMSFDAIPIGPRGPDADAMYYIATWGSWMFAAGMTFALSAVVSILVMNLAFGVMTRAAPQLNIFSIGFPIKLVSGLLVLWLTIGNFVQHFEAQWNRGLDALCFILSGQC</sequence>
<dbReference type="InterPro" id="IPR006303">
    <property type="entry name" value="FliR"/>
</dbReference>
<accession>A0A432WZ41</accession>
<name>A0A432WZ41_9GAMM</name>
<evidence type="ECO:0000313" key="11">
    <source>
        <dbReference type="EMBL" id="RUO39036.1"/>
    </source>
</evidence>
<gene>
    <name evidence="11" type="ORF">CWE15_09815</name>
</gene>
<feature type="transmembrane region" description="Helical" evidence="10">
    <location>
        <begin position="214"/>
        <end position="238"/>
    </location>
</feature>
<dbReference type="EMBL" id="PIPQ01000007">
    <property type="protein sequence ID" value="RUO39036.1"/>
    <property type="molecule type" value="Genomic_DNA"/>
</dbReference>
<keyword evidence="11" id="KW-0282">Flagellum</keyword>
<dbReference type="PANTHER" id="PTHR30065:SF8">
    <property type="entry name" value="FLAGELLAR BIOSYNTHETIC PROTEIN FLIR"/>
    <property type="match status" value="1"/>
</dbReference>
<organism evidence="11 12">
    <name type="scientific">Aliidiomarina taiwanensis</name>
    <dbReference type="NCBI Taxonomy" id="946228"/>
    <lineage>
        <taxon>Bacteria</taxon>
        <taxon>Pseudomonadati</taxon>
        <taxon>Pseudomonadota</taxon>
        <taxon>Gammaproteobacteria</taxon>
        <taxon>Alteromonadales</taxon>
        <taxon>Idiomarinaceae</taxon>
        <taxon>Aliidiomarina</taxon>
    </lineage>
</organism>
<comment type="caution">
    <text evidence="11">The sequence shown here is derived from an EMBL/GenBank/DDBJ whole genome shotgun (WGS) entry which is preliminary data.</text>
</comment>
<evidence type="ECO:0000256" key="10">
    <source>
        <dbReference type="RuleBase" id="RU362071"/>
    </source>
</evidence>
<evidence type="ECO:0000256" key="6">
    <source>
        <dbReference type="ARBA" id="ARBA00022989"/>
    </source>
</evidence>
<feature type="transmembrane region" description="Helical" evidence="10">
    <location>
        <begin position="127"/>
        <end position="148"/>
    </location>
</feature>
<evidence type="ECO:0000256" key="5">
    <source>
        <dbReference type="ARBA" id="ARBA00022692"/>
    </source>
</evidence>
<proteinExistence type="inferred from homology"/>
<keyword evidence="12" id="KW-1185">Reference proteome</keyword>
<comment type="similarity">
    <text evidence="2 10">Belongs to the FliR/MopE/SpaR family.</text>
</comment>
<keyword evidence="4 10" id="KW-1003">Cell membrane</keyword>
<keyword evidence="7 10" id="KW-0472">Membrane</keyword>
<comment type="subcellular location">
    <subcellularLocation>
        <location evidence="10">Cell membrane</location>
        <topology evidence="10">Multi-pass membrane protein</topology>
    </subcellularLocation>
    <subcellularLocation>
        <location evidence="10">Bacterial flagellum basal body</location>
    </subcellularLocation>
</comment>
<reference evidence="11 12" key="1">
    <citation type="journal article" date="2011" name="Front. Microbiol.">
        <title>Genomic signatures of strain selection and enhancement in Bacillus atrophaeus var. globigii, a historical biowarfare simulant.</title>
        <authorList>
            <person name="Gibbons H.S."/>
            <person name="Broomall S.M."/>
            <person name="McNew L.A."/>
            <person name="Daligault H."/>
            <person name="Chapman C."/>
            <person name="Bruce D."/>
            <person name="Karavis M."/>
            <person name="Krepps M."/>
            <person name="McGregor P.A."/>
            <person name="Hong C."/>
            <person name="Park K.H."/>
            <person name="Akmal A."/>
            <person name="Feldman A."/>
            <person name="Lin J.S."/>
            <person name="Chang W.E."/>
            <person name="Higgs B.W."/>
            <person name="Demirev P."/>
            <person name="Lindquist J."/>
            <person name="Liem A."/>
            <person name="Fochler E."/>
            <person name="Read T.D."/>
            <person name="Tapia R."/>
            <person name="Johnson S."/>
            <person name="Bishop-Lilly K.A."/>
            <person name="Detter C."/>
            <person name="Han C."/>
            <person name="Sozhamannan S."/>
            <person name="Rosenzweig C.N."/>
            <person name="Skowronski E.W."/>
        </authorList>
    </citation>
    <scope>NUCLEOTIDE SEQUENCE [LARGE SCALE GENOMIC DNA]</scope>
    <source>
        <strain evidence="11 12">AIT1</strain>
    </source>
</reference>
<feature type="transmembrane region" description="Helical" evidence="10">
    <location>
        <begin position="15"/>
        <end position="32"/>
    </location>
</feature>
<feature type="transmembrane region" description="Helical" evidence="10">
    <location>
        <begin position="169"/>
        <end position="202"/>
    </location>
</feature>
<dbReference type="PANTHER" id="PTHR30065">
    <property type="entry name" value="FLAGELLAR BIOSYNTHETIC PROTEIN FLIR"/>
    <property type="match status" value="1"/>
</dbReference>
<evidence type="ECO:0000256" key="2">
    <source>
        <dbReference type="ARBA" id="ARBA00009772"/>
    </source>
</evidence>
<dbReference type="NCBIfam" id="TIGR01400">
    <property type="entry name" value="fliR"/>
    <property type="match status" value="1"/>
</dbReference>
<dbReference type="GO" id="GO:0005886">
    <property type="term" value="C:plasma membrane"/>
    <property type="evidence" value="ECO:0007669"/>
    <property type="project" value="UniProtKB-SubCell"/>
</dbReference>
<comment type="function">
    <text evidence="1 10">Role in flagellar biosynthesis.</text>
</comment>
<keyword evidence="11" id="KW-0966">Cell projection</keyword>
<dbReference type="OrthoDB" id="9797790at2"/>
<dbReference type="AlphaFoldDB" id="A0A432WZ41"/>
<dbReference type="Pfam" id="PF01311">
    <property type="entry name" value="Bac_export_1"/>
    <property type="match status" value="1"/>
</dbReference>
<evidence type="ECO:0000256" key="4">
    <source>
        <dbReference type="ARBA" id="ARBA00022475"/>
    </source>
</evidence>
<evidence type="ECO:0000256" key="8">
    <source>
        <dbReference type="ARBA" id="ARBA00023143"/>
    </source>
</evidence>
<evidence type="ECO:0000256" key="1">
    <source>
        <dbReference type="ARBA" id="ARBA00002578"/>
    </source>
</evidence>
<keyword evidence="8 10" id="KW-0975">Bacterial flagellum</keyword>
<dbReference type="PRINTS" id="PR00953">
    <property type="entry name" value="TYPE3IMRPROT"/>
</dbReference>
<keyword evidence="6 10" id="KW-1133">Transmembrane helix</keyword>
<protein>
    <recommendedName>
        <fullName evidence="3 9">Flagellar biosynthetic protein FliR</fullName>
    </recommendedName>
</protein>
<evidence type="ECO:0000256" key="9">
    <source>
        <dbReference type="NCBIfam" id="TIGR01400"/>
    </source>
</evidence>
<keyword evidence="11" id="KW-0969">Cilium</keyword>
<dbReference type="Proteomes" id="UP000286976">
    <property type="component" value="Unassembled WGS sequence"/>
</dbReference>
<dbReference type="InterPro" id="IPR002010">
    <property type="entry name" value="T3SS_IM_R"/>
</dbReference>
<evidence type="ECO:0000256" key="3">
    <source>
        <dbReference type="ARBA" id="ARBA00021717"/>
    </source>
</evidence>